<dbReference type="EMBL" id="JACHGT010000006">
    <property type="protein sequence ID" value="MBB6035158.1"/>
    <property type="molecule type" value="Genomic_DNA"/>
</dbReference>
<reference evidence="2 3" key="1">
    <citation type="submission" date="2020-08" db="EMBL/GenBank/DDBJ databases">
        <title>Genomic Encyclopedia of Type Strains, Phase IV (KMG-IV): sequencing the most valuable type-strain genomes for metagenomic binning, comparative biology and taxonomic classification.</title>
        <authorList>
            <person name="Goeker M."/>
        </authorList>
    </citation>
    <scope>NUCLEOTIDE SEQUENCE [LARGE SCALE GENOMIC DNA]</scope>
    <source>
        <strain evidence="2 3">YIM 65646</strain>
    </source>
</reference>
<feature type="domain" description="Carboxymuconolactone decarboxylase-like" evidence="1">
    <location>
        <begin position="34"/>
        <end position="117"/>
    </location>
</feature>
<dbReference type="Proteomes" id="UP000548476">
    <property type="component" value="Unassembled WGS sequence"/>
</dbReference>
<organism evidence="2 3">
    <name type="scientific">Phytomonospora endophytica</name>
    <dbReference type="NCBI Taxonomy" id="714109"/>
    <lineage>
        <taxon>Bacteria</taxon>
        <taxon>Bacillati</taxon>
        <taxon>Actinomycetota</taxon>
        <taxon>Actinomycetes</taxon>
        <taxon>Micromonosporales</taxon>
        <taxon>Micromonosporaceae</taxon>
        <taxon>Phytomonospora</taxon>
    </lineage>
</organism>
<keyword evidence="3" id="KW-1185">Reference proteome</keyword>
<sequence length="130" mass="13914">MPDNDRFTRGLARLSAIDGEGGHKVIDSLADIAPDFGRYIVEFGFGDVYSRPGLAPRDRQLVTIGSLTSMGGCEPQLEVHVNAALNVGLTPAEIVEAIMHAAVYSGFPRGLNAMFTAKKVFAERGLLPLV</sequence>
<dbReference type="PANTHER" id="PTHR33570">
    <property type="entry name" value="4-CARBOXYMUCONOLACTONE DECARBOXYLASE FAMILY PROTEIN"/>
    <property type="match status" value="1"/>
</dbReference>
<dbReference type="InterPro" id="IPR003779">
    <property type="entry name" value="CMD-like"/>
</dbReference>
<dbReference type="Pfam" id="PF02627">
    <property type="entry name" value="CMD"/>
    <property type="match status" value="1"/>
</dbReference>
<evidence type="ECO:0000259" key="1">
    <source>
        <dbReference type="Pfam" id="PF02627"/>
    </source>
</evidence>
<dbReference type="GO" id="GO:0051920">
    <property type="term" value="F:peroxiredoxin activity"/>
    <property type="evidence" value="ECO:0007669"/>
    <property type="project" value="InterPro"/>
</dbReference>
<dbReference type="GO" id="GO:0047575">
    <property type="term" value="F:4-carboxymuconolactone decarboxylase activity"/>
    <property type="evidence" value="ECO:0007669"/>
    <property type="project" value="UniProtKB-EC"/>
</dbReference>
<name>A0A841FMY4_9ACTN</name>
<dbReference type="InterPro" id="IPR052512">
    <property type="entry name" value="4CMD/NDH-1_regulator"/>
</dbReference>
<comment type="caution">
    <text evidence="2">The sequence shown here is derived from an EMBL/GenBank/DDBJ whole genome shotgun (WGS) entry which is preliminary data.</text>
</comment>
<dbReference type="InterPro" id="IPR029032">
    <property type="entry name" value="AhpD-like"/>
</dbReference>
<dbReference type="RefSeq" id="WP_184788024.1">
    <property type="nucleotide sequence ID" value="NZ_BONT01000007.1"/>
</dbReference>
<proteinExistence type="predicted"/>
<evidence type="ECO:0000313" key="3">
    <source>
        <dbReference type="Proteomes" id="UP000548476"/>
    </source>
</evidence>
<protein>
    <submittedName>
        <fullName evidence="2">4-carboxymuconolactone decarboxylase</fullName>
        <ecNumber evidence="2">4.1.1.44</ecNumber>
    </submittedName>
</protein>
<keyword evidence="2" id="KW-0456">Lyase</keyword>
<dbReference type="SUPFAM" id="SSF69118">
    <property type="entry name" value="AhpD-like"/>
    <property type="match status" value="1"/>
</dbReference>
<dbReference type="Gene3D" id="1.20.1290.10">
    <property type="entry name" value="AhpD-like"/>
    <property type="match status" value="1"/>
</dbReference>
<gene>
    <name evidence="2" type="ORF">HNR73_003015</name>
</gene>
<accession>A0A841FMY4</accession>
<dbReference type="EC" id="4.1.1.44" evidence="2"/>
<dbReference type="PANTHER" id="PTHR33570:SF10">
    <property type="entry name" value="GAMMA-CARBOXYMUCONOLACTONE DECARBOXYLASE"/>
    <property type="match status" value="1"/>
</dbReference>
<dbReference type="AlphaFoldDB" id="A0A841FMY4"/>
<evidence type="ECO:0000313" key="2">
    <source>
        <dbReference type="EMBL" id="MBB6035158.1"/>
    </source>
</evidence>